<keyword evidence="2" id="KW-1185">Reference proteome</keyword>
<dbReference type="AlphaFoldDB" id="A0A914V643"/>
<sequence length="157" mass="16965">MSADFVADPVWSRPPPSAACPSTVAAPTRQRRPALAVSRERRLIAPTVDEVMRPSPNIRPLPGVRRLIHAQTTLAPSLARADSTMLLVPAASSVRLRRRLADGRPSALAAGHLQRKTAQDPVSCALEKPARKVGTVSCVIRLADWARYALCVRHSAL</sequence>
<protein>
    <submittedName>
        <fullName evidence="3">Uncharacterized protein</fullName>
    </submittedName>
</protein>
<dbReference type="WBParaSite" id="PSAMB.scaffold158size70848.g2802.t1">
    <property type="protein sequence ID" value="PSAMB.scaffold158size70848.g2802.t1"/>
    <property type="gene ID" value="PSAMB.scaffold158size70848.g2802"/>
</dbReference>
<name>A0A914V643_9BILA</name>
<evidence type="ECO:0000313" key="3">
    <source>
        <dbReference type="WBParaSite" id="PSAMB.scaffold158size70848.g2802.t1"/>
    </source>
</evidence>
<evidence type="ECO:0000256" key="1">
    <source>
        <dbReference type="SAM" id="MobiDB-lite"/>
    </source>
</evidence>
<accession>A0A914V643</accession>
<organism evidence="2 3">
    <name type="scientific">Plectus sambesii</name>
    <dbReference type="NCBI Taxonomy" id="2011161"/>
    <lineage>
        <taxon>Eukaryota</taxon>
        <taxon>Metazoa</taxon>
        <taxon>Ecdysozoa</taxon>
        <taxon>Nematoda</taxon>
        <taxon>Chromadorea</taxon>
        <taxon>Plectida</taxon>
        <taxon>Plectina</taxon>
        <taxon>Plectoidea</taxon>
        <taxon>Plectidae</taxon>
        <taxon>Plectus</taxon>
    </lineage>
</organism>
<proteinExistence type="predicted"/>
<reference evidence="3" key="1">
    <citation type="submission" date="2022-11" db="UniProtKB">
        <authorList>
            <consortium name="WormBaseParasite"/>
        </authorList>
    </citation>
    <scope>IDENTIFICATION</scope>
</reference>
<feature type="region of interest" description="Disordered" evidence="1">
    <location>
        <begin position="1"/>
        <end position="36"/>
    </location>
</feature>
<evidence type="ECO:0000313" key="2">
    <source>
        <dbReference type="Proteomes" id="UP000887566"/>
    </source>
</evidence>
<dbReference type="Proteomes" id="UP000887566">
    <property type="component" value="Unplaced"/>
</dbReference>